<feature type="signal peptide" evidence="2">
    <location>
        <begin position="1"/>
        <end position="25"/>
    </location>
</feature>
<dbReference type="AlphaFoldDB" id="A0A1V4EVC9"/>
<feature type="chain" id="PRO_5012528085" evidence="2">
    <location>
        <begin position="26"/>
        <end position="122"/>
    </location>
</feature>
<gene>
    <name evidence="3" type="ORF">B2M26_04610</name>
</gene>
<name>A0A1V4EVC9_9BACL</name>
<proteinExistence type="predicted"/>
<dbReference type="RefSeq" id="WP_079290068.1">
    <property type="nucleotide sequence ID" value="NZ_MWPS01000012.1"/>
</dbReference>
<evidence type="ECO:0000313" key="3">
    <source>
        <dbReference type="EMBL" id="OPG16886.1"/>
    </source>
</evidence>
<feature type="compositionally biased region" description="Polar residues" evidence="1">
    <location>
        <begin position="95"/>
        <end position="109"/>
    </location>
</feature>
<evidence type="ECO:0000256" key="2">
    <source>
        <dbReference type="SAM" id="SignalP"/>
    </source>
</evidence>
<feature type="region of interest" description="Disordered" evidence="1">
    <location>
        <begin position="47"/>
        <end position="122"/>
    </location>
</feature>
<protein>
    <submittedName>
        <fullName evidence="3">Uncharacterized protein</fullName>
    </submittedName>
</protein>
<reference evidence="3 4" key="1">
    <citation type="submission" date="2017-02" db="EMBL/GenBank/DDBJ databases">
        <title>Draft genome of Acidibacillus ferrooxidans Huett2.</title>
        <authorList>
            <person name="Schopf S."/>
        </authorList>
    </citation>
    <scope>NUCLEOTIDE SEQUENCE [LARGE SCALE GENOMIC DNA]</scope>
    <source>
        <strain evidence="3 4">Huett2</strain>
    </source>
</reference>
<dbReference type="EMBL" id="MWPS01000012">
    <property type="protein sequence ID" value="OPG16886.1"/>
    <property type="molecule type" value="Genomic_DNA"/>
</dbReference>
<keyword evidence="4" id="KW-1185">Reference proteome</keyword>
<dbReference type="Proteomes" id="UP000190229">
    <property type="component" value="Unassembled WGS sequence"/>
</dbReference>
<organism evidence="3 4">
    <name type="scientific">Ferroacidibacillus organovorans</name>
    <dbReference type="NCBI Taxonomy" id="1765683"/>
    <lineage>
        <taxon>Bacteria</taxon>
        <taxon>Bacillati</taxon>
        <taxon>Bacillota</taxon>
        <taxon>Bacilli</taxon>
        <taxon>Bacillales</taxon>
        <taxon>Alicyclobacillaceae</taxon>
        <taxon>Ferroacidibacillus</taxon>
    </lineage>
</organism>
<evidence type="ECO:0000256" key="1">
    <source>
        <dbReference type="SAM" id="MobiDB-lite"/>
    </source>
</evidence>
<feature type="compositionally biased region" description="Basic and acidic residues" evidence="1">
    <location>
        <begin position="74"/>
        <end position="91"/>
    </location>
</feature>
<evidence type="ECO:0000313" key="4">
    <source>
        <dbReference type="Proteomes" id="UP000190229"/>
    </source>
</evidence>
<accession>A0A1V4EVC9</accession>
<keyword evidence="2" id="KW-0732">Signal</keyword>
<sequence length="122" mass="12124">MKRFILGGVALATAGMLLSQVSAFAATQSTTTPPVAQVTNLTLPASVSAGPEAKDGVDNGPNVQGQVGGQRNDGGIDKPGAKKHGVEKGIDHGLNQGSNVQDQVGSQTKDGGVDAHPAGQGN</sequence>
<comment type="caution">
    <text evidence="3">The sequence shown here is derived from an EMBL/GenBank/DDBJ whole genome shotgun (WGS) entry which is preliminary data.</text>
</comment>